<dbReference type="RefSeq" id="WP_146317282.1">
    <property type="nucleotide sequence ID" value="NZ_VCQV01000018.1"/>
</dbReference>
<accession>A0A563DZB5</accession>
<comment type="caution">
    <text evidence="1">The sequence shown here is derived from an EMBL/GenBank/DDBJ whole genome shotgun (WGS) entry which is preliminary data.</text>
</comment>
<gene>
    <name evidence="1" type="ORF">FGL98_13430</name>
</gene>
<evidence type="ECO:0000313" key="1">
    <source>
        <dbReference type="EMBL" id="TWP35576.1"/>
    </source>
</evidence>
<dbReference type="GO" id="GO:0006355">
    <property type="term" value="P:regulation of DNA-templated transcription"/>
    <property type="evidence" value="ECO:0007669"/>
    <property type="project" value="InterPro"/>
</dbReference>
<dbReference type="OrthoDB" id="7107936at2"/>
<dbReference type="InterPro" id="IPR010985">
    <property type="entry name" value="Ribbon_hlx_hlx"/>
</dbReference>
<dbReference type="Proteomes" id="UP000320244">
    <property type="component" value="Unassembled WGS sequence"/>
</dbReference>
<keyword evidence="2" id="KW-1185">Reference proteome</keyword>
<name>A0A563DZB5_9MICO</name>
<protein>
    <submittedName>
        <fullName evidence="1">Antitoxin</fullName>
    </submittedName>
</protein>
<dbReference type="SUPFAM" id="SSF47598">
    <property type="entry name" value="Ribbon-helix-helix"/>
    <property type="match status" value="1"/>
</dbReference>
<reference evidence="1 2" key="2">
    <citation type="submission" date="2019-08" db="EMBL/GenBank/DDBJ databases">
        <title>Jejuicoccus antrihumi gen. nov., sp. nov., a new member of the family Dermacoccaceae isolated from a cave.</title>
        <authorList>
            <person name="Schumann P."/>
            <person name="Kim I.S."/>
        </authorList>
    </citation>
    <scope>NUCLEOTIDE SEQUENCE [LARGE SCALE GENOMIC DNA]</scope>
    <source>
        <strain evidence="1 2">C5-26</strain>
    </source>
</reference>
<reference evidence="1 2" key="1">
    <citation type="submission" date="2019-05" db="EMBL/GenBank/DDBJ databases">
        <authorList>
            <person name="Lee S.D."/>
        </authorList>
    </citation>
    <scope>NUCLEOTIDE SEQUENCE [LARGE SCALE GENOMIC DNA]</scope>
    <source>
        <strain evidence="1 2">C5-26</strain>
    </source>
</reference>
<organism evidence="1 2">
    <name type="scientific">Leekyejoonella antrihumi</name>
    <dbReference type="NCBI Taxonomy" id="1660198"/>
    <lineage>
        <taxon>Bacteria</taxon>
        <taxon>Bacillati</taxon>
        <taxon>Actinomycetota</taxon>
        <taxon>Actinomycetes</taxon>
        <taxon>Micrococcales</taxon>
        <taxon>Dermacoccaceae</taxon>
        <taxon>Leekyejoonella</taxon>
    </lineage>
</organism>
<dbReference type="AlphaFoldDB" id="A0A563DZB5"/>
<dbReference type="EMBL" id="VCQV01000018">
    <property type="protein sequence ID" value="TWP35576.1"/>
    <property type="molecule type" value="Genomic_DNA"/>
</dbReference>
<proteinExistence type="predicted"/>
<sequence>MKTLYLRNVPDDVVRRLQRLADHDGTSVSAVAVRELAAASRRADNSALMGELPDLGVDVPTIVEGVERERPRG</sequence>
<evidence type="ECO:0000313" key="2">
    <source>
        <dbReference type="Proteomes" id="UP000320244"/>
    </source>
</evidence>